<gene>
    <name evidence="3" type="ORF">DL346_01675</name>
</gene>
<feature type="signal peptide" evidence="1">
    <location>
        <begin position="1"/>
        <end position="20"/>
    </location>
</feature>
<keyword evidence="1" id="KW-0732">Signal</keyword>
<evidence type="ECO:0000313" key="4">
    <source>
        <dbReference type="Proteomes" id="UP000249260"/>
    </source>
</evidence>
<evidence type="ECO:0000256" key="1">
    <source>
        <dbReference type="SAM" id="SignalP"/>
    </source>
</evidence>
<feature type="chain" id="PRO_5039187143" description="YhfM-like domain-containing protein" evidence="1">
    <location>
        <begin position="21"/>
        <end position="127"/>
    </location>
</feature>
<reference evidence="3 4" key="1">
    <citation type="submission" date="2018-06" db="EMBL/GenBank/DDBJ databases">
        <title>Paenibacillus montanisoli sp. nov., isolated from mountain area soil.</title>
        <authorList>
            <person name="Wu M."/>
        </authorList>
    </citation>
    <scope>NUCLEOTIDE SEQUENCE [LARGE SCALE GENOMIC DNA]</scope>
    <source>
        <strain evidence="3 4">RA17</strain>
    </source>
</reference>
<dbReference type="Proteomes" id="UP000249260">
    <property type="component" value="Unassembled WGS sequence"/>
</dbReference>
<dbReference type="Pfam" id="PF26353">
    <property type="entry name" value="YhfM"/>
    <property type="match status" value="1"/>
</dbReference>
<name>A0A328U349_9BACL</name>
<protein>
    <recommendedName>
        <fullName evidence="2">YhfM-like domain-containing protein</fullName>
    </recommendedName>
</protein>
<dbReference type="EMBL" id="QLUW01000001">
    <property type="protein sequence ID" value="RAP77237.1"/>
    <property type="molecule type" value="Genomic_DNA"/>
</dbReference>
<organism evidence="3 4">
    <name type="scientific">Paenibacillus montanisoli</name>
    <dbReference type="NCBI Taxonomy" id="2081970"/>
    <lineage>
        <taxon>Bacteria</taxon>
        <taxon>Bacillati</taxon>
        <taxon>Bacillota</taxon>
        <taxon>Bacilli</taxon>
        <taxon>Bacillales</taxon>
        <taxon>Paenibacillaceae</taxon>
        <taxon>Paenibacillus</taxon>
    </lineage>
</organism>
<sequence>MKRYIVFCSTAILILSSLLIGCTNEKIEQLNVYEMESFQETNLDSLKVIPDPTDISIFNTAFKRAKKNPGIADMADPHYKVELGKETYFLWITEESGTIENVNDTHTTYSLSKESAGEVYQLMKSYY</sequence>
<keyword evidence="4" id="KW-1185">Reference proteome</keyword>
<comment type="caution">
    <text evidence="3">The sequence shown here is derived from an EMBL/GenBank/DDBJ whole genome shotgun (WGS) entry which is preliminary data.</text>
</comment>
<dbReference type="InterPro" id="IPR058780">
    <property type="entry name" value="YhfM-like_dom"/>
</dbReference>
<dbReference type="PROSITE" id="PS51257">
    <property type="entry name" value="PROKAR_LIPOPROTEIN"/>
    <property type="match status" value="1"/>
</dbReference>
<evidence type="ECO:0000313" key="3">
    <source>
        <dbReference type="EMBL" id="RAP77237.1"/>
    </source>
</evidence>
<evidence type="ECO:0000259" key="2">
    <source>
        <dbReference type="Pfam" id="PF26353"/>
    </source>
</evidence>
<feature type="domain" description="YhfM-like" evidence="2">
    <location>
        <begin position="48"/>
        <end position="125"/>
    </location>
</feature>
<dbReference type="AlphaFoldDB" id="A0A328U349"/>
<proteinExistence type="predicted"/>
<accession>A0A328U349</accession>